<proteinExistence type="predicted"/>
<organism evidence="3 4">
    <name type="scientific">Deinococcus cellulosilyticus (strain DSM 18568 / NBRC 106333 / KACC 11606 / 5516J-15)</name>
    <dbReference type="NCBI Taxonomy" id="1223518"/>
    <lineage>
        <taxon>Bacteria</taxon>
        <taxon>Thermotogati</taxon>
        <taxon>Deinococcota</taxon>
        <taxon>Deinococci</taxon>
        <taxon>Deinococcales</taxon>
        <taxon>Deinococcaceae</taxon>
        <taxon>Deinococcus</taxon>
    </lineage>
</organism>
<reference evidence="3 4" key="1">
    <citation type="submission" date="2019-07" db="EMBL/GenBank/DDBJ databases">
        <title>Whole genome shotgun sequence of Deinococcus cellulosilyticus NBRC 106333.</title>
        <authorList>
            <person name="Hosoyama A."/>
            <person name="Uohara A."/>
            <person name="Ohji S."/>
            <person name="Ichikawa N."/>
        </authorList>
    </citation>
    <scope>NUCLEOTIDE SEQUENCE [LARGE SCALE GENOMIC DNA]</scope>
    <source>
        <strain evidence="3 4">NBRC 106333</strain>
    </source>
</reference>
<dbReference type="Proteomes" id="UP000321306">
    <property type="component" value="Unassembled WGS sequence"/>
</dbReference>
<feature type="compositionally biased region" description="Basic residues" evidence="1">
    <location>
        <begin position="162"/>
        <end position="171"/>
    </location>
</feature>
<feature type="transmembrane region" description="Helical" evidence="2">
    <location>
        <begin position="20"/>
        <end position="36"/>
    </location>
</feature>
<accession>A0A511N360</accession>
<evidence type="ECO:0000256" key="2">
    <source>
        <dbReference type="SAM" id="Phobius"/>
    </source>
</evidence>
<evidence type="ECO:0000313" key="4">
    <source>
        <dbReference type="Proteomes" id="UP000321306"/>
    </source>
</evidence>
<dbReference type="AlphaFoldDB" id="A0A511N360"/>
<protein>
    <submittedName>
        <fullName evidence="3">Uncharacterized protein</fullName>
    </submittedName>
</protein>
<evidence type="ECO:0000313" key="3">
    <source>
        <dbReference type="EMBL" id="GEM47293.1"/>
    </source>
</evidence>
<name>A0A511N360_DEIC1</name>
<dbReference type="EMBL" id="BJXB01000012">
    <property type="protein sequence ID" value="GEM47293.1"/>
    <property type="molecule type" value="Genomic_DNA"/>
</dbReference>
<sequence>MILYIKSSRSNHLLKLNIEPVILLISHFVPVILHIMKLQKLSEAVSGLNNPQRSDQFVRAFRNAVRDEVFDAAEIEGRFELPKEYSRRNSNETYKRQAKEMIFEVTPTYQKWYEEVTLDLNTSKRQKRVKPTLEAYSSGALDFRAAAAATREKMKASEQKGKKLGSSRKKK</sequence>
<comment type="caution">
    <text evidence="3">The sequence shown here is derived from an EMBL/GenBank/DDBJ whole genome shotgun (WGS) entry which is preliminary data.</text>
</comment>
<feature type="compositionally biased region" description="Basic and acidic residues" evidence="1">
    <location>
        <begin position="150"/>
        <end position="161"/>
    </location>
</feature>
<feature type="region of interest" description="Disordered" evidence="1">
    <location>
        <begin position="149"/>
        <end position="171"/>
    </location>
</feature>
<keyword evidence="2" id="KW-0812">Transmembrane</keyword>
<evidence type="ECO:0000256" key="1">
    <source>
        <dbReference type="SAM" id="MobiDB-lite"/>
    </source>
</evidence>
<keyword evidence="2" id="KW-1133">Transmembrane helix</keyword>
<gene>
    <name evidence="3" type="ORF">DC3_29280</name>
</gene>
<keyword evidence="2" id="KW-0472">Membrane</keyword>
<keyword evidence="4" id="KW-1185">Reference proteome</keyword>